<gene>
    <name evidence="1" type="ORF">N3K66_003186</name>
</gene>
<dbReference type="Proteomes" id="UP001163324">
    <property type="component" value="Chromosome 3"/>
</dbReference>
<protein>
    <submittedName>
        <fullName evidence="1">Uncharacterized protein</fullName>
    </submittedName>
</protein>
<evidence type="ECO:0000313" key="2">
    <source>
        <dbReference type="Proteomes" id="UP001163324"/>
    </source>
</evidence>
<sequence>MASNNEPRRRFAPVPIETTFQSVRKPGAPNSSQNRHGMGPSAELTPDASPRSPSPMPRVFQERRRFAPQLIETSRRTRRAGDAGPTTRPTDKTDITPYTKNIYTTTSKPRGRRRNSSIDEPTLHIPPTRRETEEEGVKEYLLELAAKAAERQIQETALAAFPNSRPREGGIAHFYFRESSSSDESPEATPATEPHEKPRTRRKSSNLGLNWWHKHMQDHAEHLAHERGEDEMDEDVIVDEDKEFIMRSDSELDQMELPAPPDALWTTTNKVVAENVRDAVARGPVFDDRTPSPDEVMHDISAIPSKPVEKIVPDAGFGSFGKPFGGFPPLKTDPQQARKGVSPPMLGKDLTFRECPSPKFTKLETDHSFFQQQAELLARDTTGNGGLWGGYCFKSDPNADDGPYNYAPRMIETPKHTRTPEEADVDSHISDEPSSIFSSADLANTNPTAERRPNGDNVGGVHMLHGLGERLQKEKSTSERYEKIAQEFNDEFVTQVYNYLSLGYPATANHFDEELAKISGVCVAELRRDDAKQMAKGHMLEMSLEDEPEDARCPRWKALKTYVTEWARQHPDLDNLDPMAWGVRERRGSWAF</sequence>
<evidence type="ECO:0000313" key="1">
    <source>
        <dbReference type="EMBL" id="KAI9901369.1"/>
    </source>
</evidence>
<proteinExistence type="predicted"/>
<name>A0ACC0V6M5_9HYPO</name>
<dbReference type="EMBL" id="CM047942">
    <property type="protein sequence ID" value="KAI9901369.1"/>
    <property type="molecule type" value="Genomic_DNA"/>
</dbReference>
<comment type="caution">
    <text evidence="1">The sequence shown here is derived from an EMBL/GenBank/DDBJ whole genome shotgun (WGS) entry which is preliminary data.</text>
</comment>
<keyword evidence="2" id="KW-1185">Reference proteome</keyword>
<reference evidence="1" key="1">
    <citation type="submission" date="2022-10" db="EMBL/GenBank/DDBJ databases">
        <title>Complete Genome of Trichothecium roseum strain YXFP-22015, a Plant Pathogen Isolated from Citrus.</title>
        <authorList>
            <person name="Wang Y."/>
            <person name="Zhu L."/>
        </authorList>
    </citation>
    <scope>NUCLEOTIDE SEQUENCE</scope>
    <source>
        <strain evidence="1">YXFP-22015</strain>
    </source>
</reference>
<organism evidence="1 2">
    <name type="scientific">Trichothecium roseum</name>
    <dbReference type="NCBI Taxonomy" id="47278"/>
    <lineage>
        <taxon>Eukaryota</taxon>
        <taxon>Fungi</taxon>
        <taxon>Dikarya</taxon>
        <taxon>Ascomycota</taxon>
        <taxon>Pezizomycotina</taxon>
        <taxon>Sordariomycetes</taxon>
        <taxon>Hypocreomycetidae</taxon>
        <taxon>Hypocreales</taxon>
        <taxon>Hypocreales incertae sedis</taxon>
        <taxon>Trichothecium</taxon>
    </lineage>
</organism>
<accession>A0ACC0V6M5</accession>